<comment type="caution">
    <text evidence="1">The sequence shown here is derived from an EMBL/GenBank/DDBJ whole genome shotgun (WGS) entry which is preliminary data.</text>
</comment>
<reference evidence="1" key="1">
    <citation type="submission" date="2021-03" db="EMBL/GenBank/DDBJ databases">
        <title>Evolutionary priming and transition to the ectomycorrhizal habit in an iconic lineage of mushroom-forming fungi: is preadaptation a requirement?</title>
        <authorList>
            <consortium name="DOE Joint Genome Institute"/>
            <person name="Looney B.P."/>
            <person name="Miyauchi S."/>
            <person name="Morin E."/>
            <person name="Drula E."/>
            <person name="Courty P.E."/>
            <person name="Chicoki N."/>
            <person name="Fauchery L."/>
            <person name="Kohler A."/>
            <person name="Kuo A."/>
            <person name="LaButti K."/>
            <person name="Pangilinan J."/>
            <person name="Lipzen A."/>
            <person name="Riley R."/>
            <person name="Andreopoulos W."/>
            <person name="He G."/>
            <person name="Johnson J."/>
            <person name="Barry K.W."/>
            <person name="Grigoriev I.V."/>
            <person name="Nagy L."/>
            <person name="Hibbett D."/>
            <person name="Henrissat B."/>
            <person name="Matheny P.B."/>
            <person name="Labbe J."/>
            <person name="Martin A.F."/>
        </authorList>
    </citation>
    <scope>NUCLEOTIDE SEQUENCE</scope>
    <source>
        <strain evidence="1">BPL698</strain>
    </source>
</reference>
<sequence>MLWLSLLSVTPPYLGGQCVPKECACTTQDSPSCVLSYWICTGTDTGARLPHGSRVRVWPRCGCGLAGHTDAACH</sequence>
<accession>A0ACC0TZT8</accession>
<organism evidence="1 2">
    <name type="scientific">Russula earlei</name>
    <dbReference type="NCBI Taxonomy" id="71964"/>
    <lineage>
        <taxon>Eukaryota</taxon>
        <taxon>Fungi</taxon>
        <taxon>Dikarya</taxon>
        <taxon>Basidiomycota</taxon>
        <taxon>Agaricomycotina</taxon>
        <taxon>Agaricomycetes</taxon>
        <taxon>Russulales</taxon>
        <taxon>Russulaceae</taxon>
        <taxon>Russula</taxon>
    </lineage>
</organism>
<name>A0ACC0TZT8_9AGAM</name>
<dbReference type="EMBL" id="JAGFNK010000281">
    <property type="protein sequence ID" value="KAI9454179.1"/>
    <property type="molecule type" value="Genomic_DNA"/>
</dbReference>
<evidence type="ECO:0000313" key="2">
    <source>
        <dbReference type="Proteomes" id="UP001207468"/>
    </source>
</evidence>
<keyword evidence="2" id="KW-1185">Reference proteome</keyword>
<gene>
    <name evidence="1" type="ORF">F5148DRAFT_1230652</name>
</gene>
<protein>
    <submittedName>
        <fullName evidence="1">Uncharacterized protein</fullName>
    </submittedName>
</protein>
<proteinExistence type="predicted"/>
<evidence type="ECO:0000313" key="1">
    <source>
        <dbReference type="EMBL" id="KAI9454179.1"/>
    </source>
</evidence>
<dbReference type="Proteomes" id="UP001207468">
    <property type="component" value="Unassembled WGS sequence"/>
</dbReference>